<dbReference type="InterPro" id="IPR002716">
    <property type="entry name" value="PIN_dom"/>
</dbReference>
<evidence type="ECO:0000313" key="4">
    <source>
        <dbReference type="Proteomes" id="UP000000702"/>
    </source>
</evidence>
<proteinExistence type="predicted"/>
<accession>F9WG67</accession>
<feature type="chain" id="PRO_5003389102" evidence="1">
    <location>
        <begin position="25"/>
        <end position="565"/>
    </location>
</feature>
<protein>
    <submittedName>
        <fullName evidence="3">WGS project CAEQ00000000 data, annotated contig 470</fullName>
    </submittedName>
</protein>
<reference evidence="4" key="1">
    <citation type="submission" date="2011-07" db="EMBL/GenBank/DDBJ databases">
        <title>Divergent evolution of antigenic variation in African trypanosomes.</title>
        <authorList>
            <person name="Jackson A.P."/>
            <person name="Berry A."/>
            <person name="Allison H.C."/>
            <person name="Burton P."/>
            <person name="Anderson J."/>
            <person name="Aslett M."/>
            <person name="Brown R."/>
            <person name="Corton N."/>
            <person name="Harris D."/>
            <person name="Hauser H."/>
            <person name="Gamble J."/>
            <person name="Gilderthorp R."/>
            <person name="McQuillan J."/>
            <person name="Quail M.A."/>
            <person name="Sanders M."/>
            <person name="Van Tonder A."/>
            <person name="Ginger M.L."/>
            <person name="Donelson J.E."/>
            <person name="Field M.C."/>
            <person name="Barry J.D."/>
            <person name="Berriman M."/>
            <person name="Hertz-Fowler C."/>
        </authorList>
    </citation>
    <scope>NUCLEOTIDE SEQUENCE [LARGE SCALE GENOMIC DNA]</scope>
    <source>
        <strain evidence="4">IL3000</strain>
    </source>
</reference>
<dbReference type="Gene3D" id="3.40.50.1010">
    <property type="entry name" value="5'-nuclease"/>
    <property type="match status" value="1"/>
</dbReference>
<organism evidence="3 4">
    <name type="scientific">Trypanosoma congolense (strain IL3000)</name>
    <dbReference type="NCBI Taxonomy" id="1068625"/>
    <lineage>
        <taxon>Eukaryota</taxon>
        <taxon>Discoba</taxon>
        <taxon>Euglenozoa</taxon>
        <taxon>Kinetoplastea</taxon>
        <taxon>Metakinetoplastina</taxon>
        <taxon>Trypanosomatida</taxon>
        <taxon>Trypanosomatidae</taxon>
        <taxon>Trypanosoma</taxon>
        <taxon>Nannomonas</taxon>
    </lineage>
</organism>
<reference evidence="3 4" key="2">
    <citation type="journal article" date="2012" name="Proc. Natl. Acad. Sci. U.S.A.">
        <title>Antigenic diversity is generated by distinct evolutionary mechanisms in African trypanosome species.</title>
        <authorList>
            <person name="Jackson A.P."/>
            <person name="Berry A."/>
            <person name="Aslett M."/>
            <person name="Allison H.C."/>
            <person name="Burton P."/>
            <person name="Vavrova-Anderson J."/>
            <person name="Brown R."/>
            <person name="Browne H."/>
            <person name="Corton N."/>
            <person name="Hauser H."/>
            <person name="Gamble J."/>
            <person name="Gilderthorp R."/>
            <person name="Marcello L."/>
            <person name="McQuillan J."/>
            <person name="Otto T.D."/>
            <person name="Quail M.A."/>
            <person name="Sanders M.J."/>
            <person name="van Tonder A."/>
            <person name="Ginger M.L."/>
            <person name="Field M.C."/>
            <person name="Barry J.D."/>
            <person name="Hertz-Fowler C."/>
            <person name="Berriman M."/>
        </authorList>
    </citation>
    <scope>NUCLEOTIDE SEQUENCE [LARGE SCALE GENOMIC DNA]</scope>
    <source>
        <strain evidence="3 4">IL3000</strain>
    </source>
</reference>
<dbReference type="OMA" id="HFYAYMK"/>
<dbReference type="PROSITE" id="PS51257">
    <property type="entry name" value="PROKAR_LIPOPROTEIN"/>
    <property type="match status" value="1"/>
</dbReference>
<keyword evidence="1" id="KW-0732">Signal</keyword>
<comment type="caution">
    <text evidence="3">The sequence shown here is derived from an EMBL/GenBank/DDBJ whole genome shotgun (WGS) entry which is preliminary data.</text>
</comment>
<gene>
    <name evidence="3" type="ORF">TCIL3000_0_12410</name>
</gene>
<dbReference type="Pfam" id="PF13638">
    <property type="entry name" value="PIN_4"/>
    <property type="match status" value="1"/>
</dbReference>
<sequence>MRRAPSPVSALPLVVAASACGSWADVLTTYKEVTELLSGVYKPTVEELNKGLLRMENSWGVSLFYYGIVKGICAQTRPHTRLVGTALERFKRCGNFYAIKRIMEEDVDVTTYQGSRSALVHASFTGMWELAIDLYMKNPDMSQSVADSRSLINILSTNGRWCEALNVVWRHSPPLLSPVYIRPVVRSLGVAAEYDKMLRLVAASAAQGHRMSTALFSVLVKPLQKSGQWAAALDAAVDLGLLSSARQAEAGTASLYMSLIDCLYSSDPYSNFSLMDVVNDITYRMYPRDNRAGPPPRSEKTFRLLSTGEVFRKYRPYLMSLSSICTKSMSLSNVYTRSVSELADDAFKRGNVLLVLDTNFLVQCASKNLALSHFHPHILKQYPHLEGKSLCHVVIPFTTAREVHQLIWNPSASLRRSVRSLLWSRVVAIFRDTSTNVLSAASEVPCVSFSVVSCLAYSRLNEVASENDPDLRILNTCVALQYAFRHRSGAALQGVDQVSEGTMLFSFIKYHVRRHQRDVRGIACDQLLLCTMDKRLSLAADELGIQTFPRFQGLEEAAGDESGRE</sequence>
<evidence type="ECO:0000256" key="1">
    <source>
        <dbReference type="SAM" id="SignalP"/>
    </source>
</evidence>
<feature type="signal peptide" evidence="1">
    <location>
        <begin position="1"/>
        <end position="24"/>
    </location>
</feature>
<keyword evidence="4" id="KW-1185">Reference proteome</keyword>
<dbReference type="VEuPathDB" id="TriTrypDB:TcIL3000_0_12410"/>
<dbReference type="AlphaFoldDB" id="F9WG67"/>
<evidence type="ECO:0000313" key="3">
    <source>
        <dbReference type="EMBL" id="CCD16301.1"/>
    </source>
</evidence>
<feature type="domain" description="PIN" evidence="2">
    <location>
        <begin position="354"/>
        <end position="547"/>
    </location>
</feature>
<name>F9WG67_TRYCI</name>
<dbReference type="Proteomes" id="UP000000702">
    <property type="component" value="Unassembled WGS sequence"/>
</dbReference>
<evidence type="ECO:0000259" key="2">
    <source>
        <dbReference type="Pfam" id="PF13638"/>
    </source>
</evidence>
<dbReference type="EMBL" id="CAEQ01002237">
    <property type="protein sequence ID" value="CCD16301.1"/>
    <property type="molecule type" value="Genomic_DNA"/>
</dbReference>
<dbReference type="CDD" id="cd18709">
    <property type="entry name" value="PIN_VapC-like"/>
    <property type="match status" value="1"/>
</dbReference>